<evidence type="ECO:0000256" key="2">
    <source>
        <dbReference type="ARBA" id="ARBA00004236"/>
    </source>
</evidence>
<organism evidence="11 12">
    <name type="scientific">Vibrio agarivorans</name>
    <dbReference type="NCBI Taxonomy" id="153622"/>
    <lineage>
        <taxon>Bacteria</taxon>
        <taxon>Pseudomonadati</taxon>
        <taxon>Pseudomonadota</taxon>
        <taxon>Gammaproteobacteria</taxon>
        <taxon>Vibrionales</taxon>
        <taxon>Vibrionaceae</taxon>
        <taxon>Vibrio</taxon>
    </lineage>
</organism>
<name>A0ABT7XXX3_9VIBR</name>
<comment type="caution">
    <text evidence="11">The sequence shown here is derived from an EMBL/GenBank/DDBJ whole genome shotgun (WGS) entry which is preliminary data.</text>
</comment>
<dbReference type="InterPro" id="IPR022781">
    <property type="entry name" value="Flagellar_biosynth_FliO"/>
</dbReference>
<keyword evidence="5 9" id="KW-1133">Transmembrane helix</keyword>
<sequence length="137" mass="14853">MNLLRSSMRVLLSVSASVFSGAVLAAAEPKEHFDVATTIGSLFLVILVIVVLMLLLKKMRVPSLLNHKDLAIVRQIPVGTKERIAVVKAGEEHFLVGITPINISLVSKLETPIADEVVEESAFGSQLSKMLKKNNHA</sequence>
<dbReference type="Proteomes" id="UP001169719">
    <property type="component" value="Unassembled WGS sequence"/>
</dbReference>
<feature type="chain" id="PRO_5045054866" evidence="10">
    <location>
        <begin position="26"/>
        <end position="137"/>
    </location>
</feature>
<protein>
    <submittedName>
        <fullName evidence="11">Flagellar biosynthetic protein FliO</fullName>
    </submittedName>
</protein>
<dbReference type="PANTHER" id="PTHR38766:SF1">
    <property type="entry name" value="FLAGELLAR PROTEIN FLIO"/>
    <property type="match status" value="1"/>
</dbReference>
<evidence type="ECO:0000313" key="11">
    <source>
        <dbReference type="EMBL" id="MDN2480623.1"/>
    </source>
</evidence>
<accession>A0ABT7XXX3</accession>
<dbReference type="PANTHER" id="PTHR38766">
    <property type="entry name" value="FLAGELLAR PROTEIN FLIO"/>
    <property type="match status" value="1"/>
</dbReference>
<evidence type="ECO:0000256" key="8">
    <source>
        <dbReference type="ARBA" id="ARBA00037937"/>
    </source>
</evidence>
<comment type="similarity">
    <text evidence="8">Belongs to the FliO/MopB family.</text>
</comment>
<dbReference type="EMBL" id="JAUEOZ010000001">
    <property type="protein sequence ID" value="MDN2480623.1"/>
    <property type="molecule type" value="Genomic_DNA"/>
</dbReference>
<evidence type="ECO:0000256" key="4">
    <source>
        <dbReference type="ARBA" id="ARBA00022692"/>
    </source>
</evidence>
<feature type="transmembrane region" description="Helical" evidence="9">
    <location>
        <begin position="35"/>
        <end position="56"/>
    </location>
</feature>
<comment type="subcellular location">
    <subcellularLocation>
        <location evidence="1">Bacterial flagellum basal body</location>
    </subcellularLocation>
    <subcellularLocation>
        <location evidence="2">Cell membrane</location>
    </subcellularLocation>
</comment>
<keyword evidence="12" id="KW-1185">Reference proteome</keyword>
<evidence type="ECO:0000256" key="9">
    <source>
        <dbReference type="SAM" id="Phobius"/>
    </source>
</evidence>
<keyword evidence="3" id="KW-1003">Cell membrane</keyword>
<evidence type="ECO:0000256" key="3">
    <source>
        <dbReference type="ARBA" id="ARBA00022475"/>
    </source>
</evidence>
<proteinExistence type="inferred from homology"/>
<gene>
    <name evidence="11" type="ORF">QWJ08_04405</name>
</gene>
<feature type="signal peptide" evidence="10">
    <location>
        <begin position="1"/>
        <end position="25"/>
    </location>
</feature>
<keyword evidence="4 9" id="KW-0812">Transmembrane</keyword>
<dbReference type="RefSeq" id="WP_289960831.1">
    <property type="nucleotide sequence ID" value="NZ_JAUEOZ010000001.1"/>
</dbReference>
<evidence type="ECO:0000256" key="6">
    <source>
        <dbReference type="ARBA" id="ARBA00023136"/>
    </source>
</evidence>
<dbReference type="Pfam" id="PF04347">
    <property type="entry name" value="FliO"/>
    <property type="match status" value="1"/>
</dbReference>
<keyword evidence="6 9" id="KW-0472">Membrane</keyword>
<dbReference type="InterPro" id="IPR052205">
    <property type="entry name" value="FliO/MopB"/>
</dbReference>
<keyword evidence="7" id="KW-0975">Bacterial flagellum</keyword>
<evidence type="ECO:0000256" key="7">
    <source>
        <dbReference type="ARBA" id="ARBA00023143"/>
    </source>
</evidence>
<reference evidence="11" key="1">
    <citation type="submission" date="2024-05" db="EMBL/GenBank/DDBJ databases">
        <title>Genome Sequences of Four Agar- Degrading Marine Bacteria.</title>
        <authorList>
            <person name="Phillips E.K."/>
            <person name="Shaffer J.C."/>
            <person name="Henson M.W."/>
            <person name="Temperton B."/>
            <person name="Thrash C.J."/>
            <person name="Martin M.O."/>
        </authorList>
    </citation>
    <scope>NUCLEOTIDE SEQUENCE</scope>
    <source>
        <strain evidence="11">EKP203</strain>
    </source>
</reference>
<keyword evidence="11" id="KW-0969">Cilium</keyword>
<keyword evidence="11" id="KW-0282">Flagellum</keyword>
<evidence type="ECO:0000256" key="5">
    <source>
        <dbReference type="ARBA" id="ARBA00022989"/>
    </source>
</evidence>
<keyword evidence="11" id="KW-0966">Cell projection</keyword>
<evidence type="ECO:0000256" key="10">
    <source>
        <dbReference type="SAM" id="SignalP"/>
    </source>
</evidence>
<evidence type="ECO:0000256" key="1">
    <source>
        <dbReference type="ARBA" id="ARBA00004117"/>
    </source>
</evidence>
<evidence type="ECO:0000313" key="12">
    <source>
        <dbReference type="Proteomes" id="UP001169719"/>
    </source>
</evidence>
<keyword evidence="10" id="KW-0732">Signal</keyword>